<evidence type="ECO:0000313" key="2">
    <source>
        <dbReference type="Proteomes" id="UP001295684"/>
    </source>
</evidence>
<reference evidence="1" key="1">
    <citation type="submission" date="2023-07" db="EMBL/GenBank/DDBJ databases">
        <authorList>
            <consortium name="AG Swart"/>
            <person name="Singh M."/>
            <person name="Singh A."/>
            <person name="Seah K."/>
            <person name="Emmerich C."/>
        </authorList>
    </citation>
    <scope>NUCLEOTIDE SEQUENCE</scope>
    <source>
        <strain evidence="1">DP1</strain>
    </source>
</reference>
<evidence type="ECO:0000313" key="1">
    <source>
        <dbReference type="EMBL" id="CAI2387116.1"/>
    </source>
</evidence>
<gene>
    <name evidence="1" type="ORF">ECRASSUSDP1_LOCUS28744</name>
</gene>
<dbReference type="EMBL" id="CAMPGE010029636">
    <property type="protein sequence ID" value="CAI2387116.1"/>
    <property type="molecule type" value="Genomic_DNA"/>
</dbReference>
<keyword evidence="2" id="KW-1185">Reference proteome</keyword>
<accession>A0AAD1Y7Z7</accession>
<organism evidence="1 2">
    <name type="scientific">Euplotes crassus</name>
    <dbReference type="NCBI Taxonomy" id="5936"/>
    <lineage>
        <taxon>Eukaryota</taxon>
        <taxon>Sar</taxon>
        <taxon>Alveolata</taxon>
        <taxon>Ciliophora</taxon>
        <taxon>Intramacronucleata</taxon>
        <taxon>Spirotrichea</taxon>
        <taxon>Hypotrichia</taxon>
        <taxon>Euplotida</taxon>
        <taxon>Euplotidae</taxon>
        <taxon>Moneuplotes</taxon>
    </lineage>
</organism>
<proteinExistence type="predicted"/>
<dbReference type="Proteomes" id="UP001295684">
    <property type="component" value="Unassembled WGS sequence"/>
</dbReference>
<name>A0AAD1Y7Z7_EUPCR</name>
<sequence>MESYYDCNHQKSPVKLDSIKMQTAKCISAPLQKKKFSLAKPLPKLKIGRKLNFTPKAAEKLKKIILKKSKNKIPRRRNVDRNCTLKMPLTKFNRSRRFISPQPRRNALKYIDKISKARILSPNQRKIFTFPQNSKFMKKRKDRATHIEQKLHAQNYEELDTSKMCFNVRKNTVFQKFNHSPLYKSKGNDRYNRSVNIGGYEVYDSETEQGNPDLLFDSIC</sequence>
<dbReference type="AlphaFoldDB" id="A0AAD1Y7Z7"/>
<protein>
    <submittedName>
        <fullName evidence="1">Uncharacterized protein</fullName>
    </submittedName>
</protein>
<comment type="caution">
    <text evidence="1">The sequence shown here is derived from an EMBL/GenBank/DDBJ whole genome shotgun (WGS) entry which is preliminary data.</text>
</comment>